<protein>
    <submittedName>
        <fullName evidence="2">Uncharacterized protein</fullName>
    </submittedName>
</protein>
<evidence type="ECO:0000256" key="1">
    <source>
        <dbReference type="SAM" id="MobiDB-lite"/>
    </source>
</evidence>
<sequence length="713" mass="77124">MDRDDSDDRGARPQSANVDDALDQLGKEKHRTDTLYRTIQTQLAAQRASLTAGDVGRVLGHITRGGDCLKEAADCLSGLTEGDGSVRTGVADSSWSVDGGMCVAAVSDSKRARLDGHSDHPAAPAAAAAAAASAGGVSGVSQQDEQTQNQQHHNHQQQVACGPCLCGLEGPLVCEMASFLTTIEATVLCLVNKDINSKADYTANTTTTEDKTDDTPFGIYHNLTIAKEECKTWANLNQPTRARLKTKLGNVKTARIAWPIDSPGRRRSSGRSGGRLVAECLAGSKSSLEDLHMTSWDGDHGKNPGRLPAVVFTKLRLLAVTSFKCLTYFRKCNWTFPSLVDLRVSTTTGSQLPDVTHIVRSSPQLRTLTTTNSWEKIDGRGSDWCEFASALGQCPHLTTIRGLAIGIGNDCSHLPDLQKALDTPGAKRRTEVGVKKTIEFEYDPSISCTFSDETRPLHTFLTWAGGVRVSIEWLGGKVRMDCSKAVSSSMAPPAVRGPVADVVKQMASQAAIVDLYLGGSRLHDSWKDLHFPAADLLQIVGTADPQEVIESIPKWLLEVDEDGNNVCFPKIDYLDISMGRVGDDGPPAEAWHLPAAPNALSTLLGSLRMFDFHRDYGELEGWAGDDEDEDDDEDAVWERERELLEQAMKEHGKGCMRALATECYEVVKGGYHLTDVDVSCDVEDDETTTQPVSYGRLQLKVLAKGATAGSPTD</sequence>
<reference evidence="2 3" key="1">
    <citation type="submission" date="2014-11" db="EMBL/GenBank/DDBJ databases">
        <authorList>
            <person name="Zhu J."/>
            <person name="Qi W."/>
            <person name="Song R."/>
        </authorList>
    </citation>
    <scope>NUCLEOTIDE SEQUENCE [LARGE SCALE GENOMIC DNA]</scope>
</reference>
<name>A0A0G4GD72_VITBC</name>
<feature type="compositionally biased region" description="Basic and acidic residues" evidence="1">
    <location>
        <begin position="1"/>
        <end position="11"/>
    </location>
</feature>
<feature type="region of interest" description="Disordered" evidence="1">
    <location>
        <begin position="1"/>
        <end position="26"/>
    </location>
</feature>
<dbReference type="AlphaFoldDB" id="A0A0G4GD72"/>
<accession>A0A0G4GD72</accession>
<organism evidence="2 3">
    <name type="scientific">Vitrella brassicaformis (strain CCMP3155)</name>
    <dbReference type="NCBI Taxonomy" id="1169540"/>
    <lineage>
        <taxon>Eukaryota</taxon>
        <taxon>Sar</taxon>
        <taxon>Alveolata</taxon>
        <taxon>Colpodellida</taxon>
        <taxon>Vitrellaceae</taxon>
        <taxon>Vitrella</taxon>
    </lineage>
</organism>
<evidence type="ECO:0000313" key="2">
    <source>
        <dbReference type="EMBL" id="CEM27210.1"/>
    </source>
</evidence>
<dbReference type="EMBL" id="CDMY01000632">
    <property type="protein sequence ID" value="CEM27210.1"/>
    <property type="molecule type" value="Genomic_DNA"/>
</dbReference>
<keyword evidence="3" id="KW-1185">Reference proteome</keyword>
<feature type="compositionally biased region" description="Low complexity" evidence="1">
    <location>
        <begin position="121"/>
        <end position="151"/>
    </location>
</feature>
<dbReference type="Proteomes" id="UP000041254">
    <property type="component" value="Unassembled WGS sequence"/>
</dbReference>
<evidence type="ECO:0000313" key="3">
    <source>
        <dbReference type="Proteomes" id="UP000041254"/>
    </source>
</evidence>
<gene>
    <name evidence="2" type="ORF">Vbra_9896</name>
</gene>
<dbReference type="PhylomeDB" id="A0A0G4GD72"/>
<feature type="region of interest" description="Disordered" evidence="1">
    <location>
        <begin position="113"/>
        <end position="151"/>
    </location>
</feature>
<proteinExistence type="predicted"/>
<dbReference type="InParanoid" id="A0A0G4GD72"/>
<dbReference type="VEuPathDB" id="CryptoDB:Vbra_9896"/>